<feature type="transmembrane region" description="Helical" evidence="6">
    <location>
        <begin position="340"/>
        <end position="358"/>
    </location>
</feature>
<keyword evidence="3 6" id="KW-0812">Transmembrane</keyword>
<dbReference type="PANTHER" id="PTHR43791:SF23">
    <property type="entry name" value="MAJOR FACILITATOR SUPERFAMILY (MFS) PROFILE DOMAIN-CONTAINING PROTEIN"/>
    <property type="match status" value="1"/>
</dbReference>
<feature type="transmembrane region" description="Helical" evidence="6">
    <location>
        <begin position="141"/>
        <end position="161"/>
    </location>
</feature>
<dbReference type="KEGG" id="kdj:28970038"/>
<evidence type="ECO:0000256" key="2">
    <source>
        <dbReference type="ARBA" id="ARBA00022448"/>
    </source>
</evidence>
<name>A0A1A6A1X3_9TREE</name>
<feature type="transmembrane region" description="Helical" evidence="6">
    <location>
        <begin position="173"/>
        <end position="192"/>
    </location>
</feature>
<comment type="subcellular location">
    <subcellularLocation>
        <location evidence="1">Membrane</location>
        <topology evidence="1">Multi-pass membrane protein</topology>
    </subcellularLocation>
</comment>
<dbReference type="RefSeq" id="XP_018261894.1">
    <property type="nucleotide sequence ID" value="XM_018409621.1"/>
</dbReference>
<evidence type="ECO:0000256" key="5">
    <source>
        <dbReference type="ARBA" id="ARBA00023136"/>
    </source>
</evidence>
<dbReference type="AlphaFoldDB" id="A0A1A6A1X3"/>
<feature type="domain" description="Major facilitator superfamily (MFS) profile" evidence="7">
    <location>
        <begin position="75"/>
        <end position="488"/>
    </location>
</feature>
<dbReference type="GO" id="GO:0022857">
    <property type="term" value="F:transmembrane transporter activity"/>
    <property type="evidence" value="ECO:0007669"/>
    <property type="project" value="InterPro"/>
</dbReference>
<dbReference type="Proteomes" id="UP000078595">
    <property type="component" value="Chromosome 7"/>
</dbReference>
<dbReference type="PROSITE" id="PS50850">
    <property type="entry name" value="MFS"/>
    <property type="match status" value="1"/>
</dbReference>
<reference evidence="9" key="2">
    <citation type="submission" date="2013-07" db="EMBL/GenBank/DDBJ databases">
        <authorList>
            <consortium name="The Broad Institute Genome Sequencing Platform"/>
            <person name="Cuomo C."/>
            <person name="Litvintseva A."/>
            <person name="Chen Y."/>
            <person name="Heitman J."/>
            <person name="Sun S."/>
            <person name="Springer D."/>
            <person name="Dromer F."/>
            <person name="Young S.K."/>
            <person name="Zeng Q."/>
            <person name="Gargeya S."/>
            <person name="Fitzgerald M."/>
            <person name="Abouelleil A."/>
            <person name="Alvarado L."/>
            <person name="Berlin A.M."/>
            <person name="Chapman S.B."/>
            <person name="Dewar J."/>
            <person name="Goldberg J."/>
            <person name="Griggs A."/>
            <person name="Gujja S."/>
            <person name="Hansen M."/>
            <person name="Howarth C."/>
            <person name="Imamovic A."/>
            <person name="Larimer J."/>
            <person name="McCowan C."/>
            <person name="Murphy C."/>
            <person name="Pearson M."/>
            <person name="Priest M."/>
            <person name="Roberts A."/>
            <person name="Saif S."/>
            <person name="Shea T."/>
            <person name="Sykes S."/>
            <person name="Wortman J."/>
            <person name="Nusbaum C."/>
            <person name="Birren B."/>
        </authorList>
    </citation>
    <scope>NUCLEOTIDE SEQUENCE</scope>
    <source>
        <strain evidence="9">CBS 10117</strain>
    </source>
</reference>
<dbReference type="GeneID" id="28970038"/>
<gene>
    <name evidence="8" type="ORF">I303_06339</name>
    <name evidence="9" type="ORF">I303_106319</name>
</gene>
<dbReference type="SUPFAM" id="SSF103473">
    <property type="entry name" value="MFS general substrate transporter"/>
    <property type="match status" value="1"/>
</dbReference>
<dbReference type="EMBL" id="CP144536">
    <property type="protein sequence ID" value="WWC63714.1"/>
    <property type="molecule type" value="Genomic_DNA"/>
</dbReference>
<feature type="transmembrane region" description="Helical" evidence="6">
    <location>
        <begin position="307"/>
        <end position="334"/>
    </location>
</feature>
<reference evidence="9" key="3">
    <citation type="submission" date="2024-02" db="EMBL/GenBank/DDBJ databases">
        <title>Comparative genomics of Cryptococcus and Kwoniella reveals pathogenesis evolution and contrasting modes of karyotype evolution via chromosome fusion or intercentromeric recombination.</title>
        <authorList>
            <person name="Coelho M.A."/>
            <person name="David-Palma M."/>
            <person name="Shea T."/>
            <person name="Bowers K."/>
            <person name="McGinley-Smith S."/>
            <person name="Mohammad A.W."/>
            <person name="Gnirke A."/>
            <person name="Yurkov A.M."/>
            <person name="Nowrousian M."/>
            <person name="Sun S."/>
            <person name="Cuomo C.A."/>
            <person name="Heitman J."/>
        </authorList>
    </citation>
    <scope>NUCLEOTIDE SEQUENCE</scope>
    <source>
        <strain evidence="9">CBS 10117</strain>
    </source>
</reference>
<evidence type="ECO:0000256" key="6">
    <source>
        <dbReference type="SAM" id="Phobius"/>
    </source>
</evidence>
<accession>A0A1A6A1X3</accession>
<dbReference type="Gene3D" id="1.20.1250.20">
    <property type="entry name" value="MFS general substrate transporter like domains"/>
    <property type="match status" value="1"/>
</dbReference>
<feature type="transmembrane region" description="Helical" evidence="6">
    <location>
        <begin position="204"/>
        <end position="224"/>
    </location>
</feature>
<feature type="transmembrane region" description="Helical" evidence="6">
    <location>
        <begin position="115"/>
        <end position="134"/>
    </location>
</feature>
<dbReference type="InterPro" id="IPR011701">
    <property type="entry name" value="MFS"/>
</dbReference>
<keyword evidence="2" id="KW-0813">Transport</keyword>
<feature type="transmembrane region" description="Helical" evidence="6">
    <location>
        <begin position="430"/>
        <end position="452"/>
    </location>
</feature>
<evidence type="ECO:0000259" key="7">
    <source>
        <dbReference type="PROSITE" id="PS50850"/>
    </source>
</evidence>
<dbReference type="EMBL" id="KI894033">
    <property type="protein sequence ID" value="OBR84052.1"/>
    <property type="molecule type" value="Genomic_DNA"/>
</dbReference>
<proteinExistence type="predicted"/>
<dbReference type="VEuPathDB" id="FungiDB:I303_06339"/>
<evidence type="ECO:0000313" key="8">
    <source>
        <dbReference type="EMBL" id="OBR84052.1"/>
    </source>
</evidence>
<dbReference type="Pfam" id="PF07690">
    <property type="entry name" value="MFS_1"/>
    <property type="match status" value="1"/>
</dbReference>
<feature type="transmembrane region" description="Helical" evidence="6">
    <location>
        <begin position="458"/>
        <end position="482"/>
    </location>
</feature>
<feature type="transmembrane region" description="Helical" evidence="6">
    <location>
        <begin position="71"/>
        <end position="88"/>
    </location>
</feature>
<dbReference type="FunFam" id="1.20.1250.20:FF:000057">
    <property type="entry name" value="MFS general substrate transporter"/>
    <property type="match status" value="1"/>
</dbReference>
<protein>
    <submittedName>
        <fullName evidence="8">Nicotinamide mononucleotide permease</fullName>
    </submittedName>
</protein>
<dbReference type="GO" id="GO:0016020">
    <property type="term" value="C:membrane"/>
    <property type="evidence" value="ECO:0007669"/>
    <property type="project" value="UniProtKB-SubCell"/>
</dbReference>
<reference evidence="8" key="1">
    <citation type="submission" date="2013-07" db="EMBL/GenBank/DDBJ databases">
        <title>The Genome Sequence of Cryptococcus dejecticola CBS10117.</title>
        <authorList>
            <consortium name="The Broad Institute Genome Sequencing Platform"/>
            <person name="Cuomo C."/>
            <person name="Litvintseva A."/>
            <person name="Chen Y."/>
            <person name="Heitman J."/>
            <person name="Sun S."/>
            <person name="Springer D."/>
            <person name="Dromer F."/>
            <person name="Young S.K."/>
            <person name="Zeng Q."/>
            <person name="Gargeya S."/>
            <person name="Fitzgerald M."/>
            <person name="Abouelleil A."/>
            <person name="Alvarado L."/>
            <person name="Berlin A.M."/>
            <person name="Chapman S.B."/>
            <person name="Dewar J."/>
            <person name="Goldberg J."/>
            <person name="Griggs A."/>
            <person name="Gujja S."/>
            <person name="Hansen M."/>
            <person name="Howarth C."/>
            <person name="Imamovic A."/>
            <person name="Larimer J."/>
            <person name="McCowan C."/>
            <person name="Murphy C."/>
            <person name="Pearson M."/>
            <person name="Priest M."/>
            <person name="Roberts A."/>
            <person name="Saif S."/>
            <person name="Shea T."/>
            <person name="Sykes S."/>
            <person name="Wortman J."/>
            <person name="Nusbaum C."/>
            <person name="Birren B."/>
        </authorList>
    </citation>
    <scope>NUCLEOTIDE SEQUENCE [LARGE SCALE GENOMIC DNA]</scope>
    <source>
        <strain evidence="8">CBS 10117</strain>
    </source>
</reference>
<keyword evidence="10" id="KW-1185">Reference proteome</keyword>
<sequence length="513" mass="56758">MTTQQVEAHDPAKDLKPFSHQVEMADEEHPVKTEHNDDHVDRHLAVRCPESLRHLSPEETIVMDRKITRKLDILLMPVLMALYILNYLDRQNISSAKIAGITTDLKMTTTQYNTAVAVLFAGYVSLQIPSNMLISKISYPGIYICFMCAIWGTISACTGAVQSFAGLAVCRTILGFAEAAFLPGAIFLVSCFYTKQQMALRSALFYSGSQIGNAFGGLFALAILELKGTHGLEGWRWLFIVEGVMTVGLAGIFALFIPNKPETVRWLTPQEKDRLIFKLEMDRSSKDATDEVPIMSALKMACTDPKVWLLCAVLFLDFIAASVTNFFPVVIAGLGFNRTITLAISCPPYVICCFVIIANGWHSDRKNERFLHVVIPMAFIVLGNVIAVSTTNTAARYVAMCILPSSFYSASTVILSWISSSMTGPASKRAIVYALINAICNTPNIWTSYLYYDSPRYIAAFAVDLAAAVGGIVVAGFLYLYLRNQNRKIERGEDLGKHGPTQVQIETGFRYQL</sequence>
<feature type="transmembrane region" description="Helical" evidence="6">
    <location>
        <begin position="236"/>
        <end position="257"/>
    </location>
</feature>
<evidence type="ECO:0000313" key="9">
    <source>
        <dbReference type="EMBL" id="WWC63714.1"/>
    </source>
</evidence>
<evidence type="ECO:0000256" key="3">
    <source>
        <dbReference type="ARBA" id="ARBA00022692"/>
    </source>
</evidence>
<evidence type="ECO:0000256" key="1">
    <source>
        <dbReference type="ARBA" id="ARBA00004141"/>
    </source>
</evidence>
<keyword evidence="5 6" id="KW-0472">Membrane</keyword>
<evidence type="ECO:0000313" key="10">
    <source>
        <dbReference type="Proteomes" id="UP000078595"/>
    </source>
</evidence>
<dbReference type="PANTHER" id="PTHR43791">
    <property type="entry name" value="PERMEASE-RELATED"/>
    <property type="match status" value="1"/>
</dbReference>
<evidence type="ECO:0000256" key="4">
    <source>
        <dbReference type="ARBA" id="ARBA00022989"/>
    </source>
</evidence>
<feature type="transmembrane region" description="Helical" evidence="6">
    <location>
        <begin position="370"/>
        <end position="388"/>
    </location>
</feature>
<feature type="transmembrane region" description="Helical" evidence="6">
    <location>
        <begin position="394"/>
        <end position="418"/>
    </location>
</feature>
<dbReference type="InterPro" id="IPR036259">
    <property type="entry name" value="MFS_trans_sf"/>
</dbReference>
<dbReference type="OrthoDB" id="2985014at2759"/>
<keyword evidence="4 6" id="KW-1133">Transmembrane helix</keyword>
<dbReference type="FunFam" id="1.20.1250.20:FF:000013">
    <property type="entry name" value="MFS general substrate transporter"/>
    <property type="match status" value="1"/>
</dbReference>
<dbReference type="InterPro" id="IPR020846">
    <property type="entry name" value="MFS_dom"/>
</dbReference>
<organism evidence="8">
    <name type="scientific">Kwoniella dejecticola CBS 10117</name>
    <dbReference type="NCBI Taxonomy" id="1296121"/>
    <lineage>
        <taxon>Eukaryota</taxon>
        <taxon>Fungi</taxon>
        <taxon>Dikarya</taxon>
        <taxon>Basidiomycota</taxon>
        <taxon>Agaricomycotina</taxon>
        <taxon>Tremellomycetes</taxon>
        <taxon>Tremellales</taxon>
        <taxon>Cryptococcaceae</taxon>
        <taxon>Kwoniella</taxon>
    </lineage>
</organism>